<sequence length="618" mass="69303">ESRQARVRTAKACRLCNEKRVKCDASERGTPCTRCEQRGESNCTLIQSRRGIYVRKPRRQQARARSTAVESSRPPLNGDSDGVRSLSASEEPNVRIPAPAIEAQHARSCTAPASVQPQHDMLSGATDVSIDSRHRDASWSTVFENLLQSRDHRDRDAIVDKCSIAYVGEAFPLGIILDGSRSGTGRPLLHHSGPAPTSGAPILSSHTAHPPGVPPEDISFLEAKQAFMAPPDETLDMLITVFMERVFPFYPIVNPQEFLQHHKERKLPWILLHSICFLAATFCPLRILHRAGFDDRKQARSQFYSKAKALFDIGYDSRKIVTLQVAIMLSFWGGSPNNHWNFYTWISTGVTIAETIGCHRSMAGLNIAPQDRSLLKRLWWTLVVRDATCASMHGRPFRINLDHCDIDELALEDFDYEVSSVPDRLLSDNVRLSGLYHIQVAKLALLLRQIVTMRFYPRSQDANSPSILHELLLLWRNELPASLQWKDNDSTHTDVFRTTLCILYNHNVILTHIKPEFAADNSNALSPSSWLGDEVASLSAQQIASLACSMVTTSEELFPPHELFHGLFIACVVFFVQSRSRSSMTASLGKSALTSCKMALHIHRETWDASSWITQIFD</sequence>
<keyword evidence="2" id="KW-1185">Reference proteome</keyword>
<dbReference type="Proteomes" id="UP000799754">
    <property type="component" value="Unassembled WGS sequence"/>
</dbReference>
<proteinExistence type="predicted"/>
<comment type="caution">
    <text evidence="1">The sequence shown here is derived from an EMBL/GenBank/DDBJ whole genome shotgun (WGS) entry which is preliminary data.</text>
</comment>
<protein>
    <submittedName>
        <fullName evidence="1">Uncharacterized protein</fullName>
    </submittedName>
</protein>
<feature type="non-terminal residue" evidence="1">
    <location>
        <position position="618"/>
    </location>
</feature>
<feature type="non-terminal residue" evidence="1">
    <location>
        <position position="1"/>
    </location>
</feature>
<accession>A0ACB6RYP0</accession>
<evidence type="ECO:0000313" key="1">
    <source>
        <dbReference type="EMBL" id="KAF2626049.1"/>
    </source>
</evidence>
<reference evidence="1" key="1">
    <citation type="journal article" date="2020" name="Stud. Mycol.">
        <title>101 Dothideomycetes genomes: a test case for predicting lifestyles and emergence of pathogens.</title>
        <authorList>
            <person name="Haridas S."/>
            <person name="Albert R."/>
            <person name="Binder M."/>
            <person name="Bloem J."/>
            <person name="Labutti K."/>
            <person name="Salamov A."/>
            <person name="Andreopoulos B."/>
            <person name="Baker S."/>
            <person name="Barry K."/>
            <person name="Bills G."/>
            <person name="Bluhm B."/>
            <person name="Cannon C."/>
            <person name="Castanera R."/>
            <person name="Culley D."/>
            <person name="Daum C."/>
            <person name="Ezra D."/>
            <person name="Gonzalez J."/>
            <person name="Henrissat B."/>
            <person name="Kuo A."/>
            <person name="Liang C."/>
            <person name="Lipzen A."/>
            <person name="Lutzoni F."/>
            <person name="Magnuson J."/>
            <person name="Mondo S."/>
            <person name="Nolan M."/>
            <person name="Ohm R."/>
            <person name="Pangilinan J."/>
            <person name="Park H.-J."/>
            <person name="Ramirez L."/>
            <person name="Alfaro M."/>
            <person name="Sun H."/>
            <person name="Tritt A."/>
            <person name="Yoshinaga Y."/>
            <person name="Zwiers L.-H."/>
            <person name="Turgeon B."/>
            <person name="Goodwin S."/>
            <person name="Spatafora J."/>
            <person name="Crous P."/>
            <person name="Grigoriev I."/>
        </authorList>
    </citation>
    <scope>NUCLEOTIDE SEQUENCE</scope>
    <source>
        <strain evidence="1">CBS 525.71</strain>
    </source>
</reference>
<evidence type="ECO:0000313" key="2">
    <source>
        <dbReference type="Proteomes" id="UP000799754"/>
    </source>
</evidence>
<gene>
    <name evidence="1" type="ORF">BU25DRAFT_300616</name>
</gene>
<organism evidence="1 2">
    <name type="scientific">Macroventuria anomochaeta</name>
    <dbReference type="NCBI Taxonomy" id="301207"/>
    <lineage>
        <taxon>Eukaryota</taxon>
        <taxon>Fungi</taxon>
        <taxon>Dikarya</taxon>
        <taxon>Ascomycota</taxon>
        <taxon>Pezizomycotina</taxon>
        <taxon>Dothideomycetes</taxon>
        <taxon>Pleosporomycetidae</taxon>
        <taxon>Pleosporales</taxon>
        <taxon>Pleosporineae</taxon>
        <taxon>Didymellaceae</taxon>
        <taxon>Macroventuria</taxon>
    </lineage>
</organism>
<name>A0ACB6RYP0_9PLEO</name>
<dbReference type="EMBL" id="MU006723">
    <property type="protein sequence ID" value="KAF2626049.1"/>
    <property type="molecule type" value="Genomic_DNA"/>
</dbReference>